<dbReference type="AlphaFoldDB" id="A0AAV7CIJ4"/>
<organism evidence="3 4">
    <name type="scientific">Engystomops pustulosus</name>
    <name type="common">Tungara frog</name>
    <name type="synonym">Physalaemus pustulosus</name>
    <dbReference type="NCBI Taxonomy" id="76066"/>
    <lineage>
        <taxon>Eukaryota</taxon>
        <taxon>Metazoa</taxon>
        <taxon>Chordata</taxon>
        <taxon>Craniata</taxon>
        <taxon>Vertebrata</taxon>
        <taxon>Euteleostomi</taxon>
        <taxon>Amphibia</taxon>
        <taxon>Batrachia</taxon>
        <taxon>Anura</taxon>
        <taxon>Neobatrachia</taxon>
        <taxon>Hyloidea</taxon>
        <taxon>Leptodactylidae</taxon>
        <taxon>Leiuperinae</taxon>
        <taxon>Engystomops</taxon>
    </lineage>
</organism>
<reference evidence="3" key="1">
    <citation type="thesis" date="2020" institute="ProQuest LLC" country="789 East Eisenhower Parkway, Ann Arbor, MI, USA">
        <title>Comparative Genomics and Chromosome Evolution.</title>
        <authorList>
            <person name="Mudd A.B."/>
        </authorList>
    </citation>
    <scope>NUCLEOTIDE SEQUENCE</scope>
    <source>
        <strain evidence="3">237g6f4</strain>
        <tissue evidence="3">Blood</tissue>
    </source>
</reference>
<feature type="compositionally biased region" description="Basic and acidic residues" evidence="1">
    <location>
        <begin position="130"/>
        <end position="142"/>
    </location>
</feature>
<keyword evidence="4" id="KW-1185">Reference proteome</keyword>
<feature type="domain" description="DUF4211" evidence="2">
    <location>
        <begin position="198"/>
        <end position="347"/>
    </location>
</feature>
<dbReference type="Proteomes" id="UP000824782">
    <property type="component" value="Unassembled WGS sequence"/>
</dbReference>
<evidence type="ECO:0000313" key="4">
    <source>
        <dbReference type="Proteomes" id="UP000824782"/>
    </source>
</evidence>
<dbReference type="InterPro" id="IPR025451">
    <property type="entry name" value="DUF4211"/>
</dbReference>
<protein>
    <recommendedName>
        <fullName evidence="2">DUF4211 domain-containing protein</fullName>
    </recommendedName>
</protein>
<comment type="caution">
    <text evidence="3">The sequence shown here is derived from an EMBL/GenBank/DDBJ whole genome shotgun (WGS) entry which is preliminary data.</text>
</comment>
<feature type="compositionally biased region" description="Basic and acidic residues" evidence="1">
    <location>
        <begin position="26"/>
        <end position="40"/>
    </location>
</feature>
<evidence type="ECO:0000313" key="3">
    <source>
        <dbReference type="EMBL" id="KAG8584621.1"/>
    </source>
</evidence>
<dbReference type="EMBL" id="WNYA01000002">
    <property type="protein sequence ID" value="KAG8584622.1"/>
    <property type="molecule type" value="Genomic_DNA"/>
</dbReference>
<dbReference type="PANTHER" id="PTHR14689">
    <property type="entry name" value="PHORBOL-ESTER_DAG-TYPE DOMAIN-CONTAINING PROTEIN"/>
    <property type="match status" value="1"/>
</dbReference>
<dbReference type="EMBL" id="WNYA01000002">
    <property type="protein sequence ID" value="KAG8584621.1"/>
    <property type="molecule type" value="Genomic_DNA"/>
</dbReference>
<gene>
    <name evidence="3" type="ORF">GDO81_004691</name>
</gene>
<name>A0AAV7CIJ4_ENGPU</name>
<sequence length="443" mass="51184">METVCKTYDTRRKRRLVEPTLKSRVDWKRTKRDDLSHLLDSDESGTSEEEELEESCEESDDDSAIDDSEDQSQDSALSEEDGQEGRIRKPRVWRKSATIDSESSSDSDGPGERINAKRSCVIHDEDSDEEAAKEPPEDEATKAQKKKRKRLEALNQLSEKQRSRKRTTSAETPEEIPHDECSPSLTISESEDSDDMSDFIVPDKGNNEGARNEGLNYKQLFREHNISLSAGHDLSSHLENVIKAFLNDIIKKKFLALLYNGSNRKKSAVDMLQSLNNLDQRIIAPRLEKLTTSCRWSKRYKERIDSYPNLFVKHIAAEEMVCKACDLKRYCGYLVILSGQAYHHETLEHDDFLQNDRQRLIIGKTCAMRTEAYHQLRHYKYFLYQRCLPFTDQTRRGSTCKRVKKALSKMEAQGFLGREMEFLEGYLNEADYFEEEAKDSLFG</sequence>
<dbReference type="PANTHER" id="PTHR14689:SF0">
    <property type="entry name" value="COILED-COIL DOMAIN-CONTAINING PROTEIN 82"/>
    <property type="match status" value="1"/>
</dbReference>
<feature type="compositionally biased region" description="Acidic residues" evidence="1">
    <location>
        <begin position="41"/>
        <end position="82"/>
    </location>
</feature>
<dbReference type="Pfam" id="PF13926">
    <property type="entry name" value="DUF4211"/>
    <property type="match status" value="1"/>
</dbReference>
<accession>A0AAV7CIJ4</accession>
<evidence type="ECO:0000256" key="1">
    <source>
        <dbReference type="SAM" id="MobiDB-lite"/>
    </source>
</evidence>
<evidence type="ECO:0000259" key="2">
    <source>
        <dbReference type="Pfam" id="PF13926"/>
    </source>
</evidence>
<dbReference type="GO" id="GO:0005634">
    <property type="term" value="C:nucleus"/>
    <property type="evidence" value="ECO:0007669"/>
    <property type="project" value="TreeGrafter"/>
</dbReference>
<proteinExistence type="predicted"/>
<feature type="region of interest" description="Disordered" evidence="1">
    <location>
        <begin position="26"/>
        <end position="212"/>
    </location>
</feature>